<evidence type="ECO:0000256" key="2">
    <source>
        <dbReference type="ARBA" id="ARBA00023002"/>
    </source>
</evidence>
<proteinExistence type="predicted"/>
<dbReference type="InterPro" id="IPR050741">
    <property type="entry name" value="Acyl-CoA_dehydrogenase"/>
</dbReference>
<organism evidence="4 5">
    <name type="scientific">Williamsia limnetica</name>
    <dbReference type="NCBI Taxonomy" id="882452"/>
    <lineage>
        <taxon>Bacteria</taxon>
        <taxon>Bacillati</taxon>
        <taxon>Actinomycetota</taxon>
        <taxon>Actinomycetes</taxon>
        <taxon>Mycobacteriales</taxon>
        <taxon>Nocardiaceae</taxon>
        <taxon>Williamsia</taxon>
    </lineage>
</organism>
<dbReference type="SUPFAM" id="SSF47203">
    <property type="entry name" value="Acyl-CoA dehydrogenase C-terminal domain-like"/>
    <property type="match status" value="1"/>
</dbReference>
<protein>
    <submittedName>
        <fullName evidence="4">Acyl-CoA dehydrogenase-like protein</fullName>
    </submittedName>
</protein>
<name>A0A318RPP9_WILLI</name>
<evidence type="ECO:0000259" key="3">
    <source>
        <dbReference type="Pfam" id="PF00441"/>
    </source>
</evidence>
<dbReference type="Gene3D" id="1.20.140.10">
    <property type="entry name" value="Butyryl-CoA Dehydrogenase, subunit A, domain 3"/>
    <property type="match status" value="1"/>
</dbReference>
<evidence type="ECO:0000313" key="4">
    <source>
        <dbReference type="EMBL" id="PYE16934.1"/>
    </source>
</evidence>
<evidence type="ECO:0000313" key="5">
    <source>
        <dbReference type="Proteomes" id="UP000247591"/>
    </source>
</evidence>
<dbReference type="GO" id="GO:0005737">
    <property type="term" value="C:cytoplasm"/>
    <property type="evidence" value="ECO:0007669"/>
    <property type="project" value="TreeGrafter"/>
</dbReference>
<dbReference type="EMBL" id="QJSP01000007">
    <property type="protein sequence ID" value="PYE16934.1"/>
    <property type="molecule type" value="Genomic_DNA"/>
</dbReference>
<feature type="domain" description="Acyl-CoA dehydrogenase/oxidase C-terminal" evidence="3">
    <location>
        <begin position="172"/>
        <end position="286"/>
    </location>
</feature>
<dbReference type="GO" id="GO:0033539">
    <property type="term" value="P:fatty acid beta-oxidation using acyl-CoA dehydrogenase"/>
    <property type="evidence" value="ECO:0007669"/>
    <property type="project" value="TreeGrafter"/>
</dbReference>
<accession>A0A318RPP9</accession>
<evidence type="ECO:0000256" key="1">
    <source>
        <dbReference type="ARBA" id="ARBA00022630"/>
    </source>
</evidence>
<dbReference type="PANTHER" id="PTHR48083:SF2">
    <property type="entry name" value="MEDIUM-CHAIN SPECIFIC ACYL-COA DEHYDROGENASE, MITOCHONDRIAL"/>
    <property type="match status" value="1"/>
</dbReference>
<sequence length="319" mass="33298">MDNETRTLLAGSLKEMFEGEGVDIEAALAELGWDDVIDAYPAATELLFAEHGRALAHSRSLDAVIVRGLADVLPAPRGMRAVVYPLPSPSAGLTSDENSIDGVVLTGLDDVDELIVPVSTTHGTGVVVVPVADVESEPVGSIEADSTMVRVRGNRVPTVTAEASADWDRAVASGRRALAAEIIGACGAALQLAIEHTSSRNQFGQPISRFQAVRHRLSEAHVAIAAAQGMLDAAWADLDPDTATVAKALAGRAQAIATRTVLQVCGAVGISAEHPMHRFVERAAVLDALLTPHLIMVEQLGSSLLAGAPILHVTEIDTA</sequence>
<keyword evidence="5" id="KW-1185">Reference proteome</keyword>
<dbReference type="GO" id="GO:0003995">
    <property type="term" value="F:acyl-CoA dehydrogenase activity"/>
    <property type="evidence" value="ECO:0007669"/>
    <property type="project" value="TreeGrafter"/>
</dbReference>
<dbReference type="OrthoDB" id="8677713at2"/>
<dbReference type="AlphaFoldDB" id="A0A318RPP9"/>
<dbReference type="InterPro" id="IPR009075">
    <property type="entry name" value="AcylCo_DH/oxidase_C"/>
</dbReference>
<dbReference type="InterPro" id="IPR036250">
    <property type="entry name" value="AcylCo_DH-like_C"/>
</dbReference>
<dbReference type="PANTHER" id="PTHR48083">
    <property type="entry name" value="MEDIUM-CHAIN SPECIFIC ACYL-COA DEHYDROGENASE, MITOCHONDRIAL-RELATED"/>
    <property type="match status" value="1"/>
</dbReference>
<dbReference type="Pfam" id="PF00441">
    <property type="entry name" value="Acyl-CoA_dh_1"/>
    <property type="match status" value="1"/>
</dbReference>
<comment type="caution">
    <text evidence="4">The sequence shown here is derived from an EMBL/GenBank/DDBJ whole genome shotgun (WGS) entry which is preliminary data.</text>
</comment>
<dbReference type="RefSeq" id="WP_146240440.1">
    <property type="nucleotide sequence ID" value="NZ_QJSP01000007.1"/>
</dbReference>
<gene>
    <name evidence="4" type="ORF">DFR67_107179</name>
</gene>
<dbReference type="Proteomes" id="UP000247591">
    <property type="component" value="Unassembled WGS sequence"/>
</dbReference>
<keyword evidence="1" id="KW-0285">Flavoprotein</keyword>
<keyword evidence="2" id="KW-0560">Oxidoreductase</keyword>
<reference evidence="4 5" key="1">
    <citation type="submission" date="2018-06" db="EMBL/GenBank/DDBJ databases">
        <title>Genomic Encyclopedia of Type Strains, Phase IV (KMG-IV): sequencing the most valuable type-strain genomes for metagenomic binning, comparative biology and taxonomic classification.</title>
        <authorList>
            <person name="Goeker M."/>
        </authorList>
    </citation>
    <scope>NUCLEOTIDE SEQUENCE [LARGE SCALE GENOMIC DNA]</scope>
    <source>
        <strain evidence="4 5">DSM 45521</strain>
    </source>
</reference>